<feature type="transmembrane region" description="Helical" evidence="6">
    <location>
        <begin position="1196"/>
        <end position="1221"/>
    </location>
</feature>
<dbReference type="EMBL" id="GBEZ01025077">
    <property type="protein sequence ID" value="JAC61972.1"/>
    <property type="molecule type" value="Transcribed_RNA"/>
</dbReference>
<feature type="transmembrane region" description="Helical" evidence="6">
    <location>
        <begin position="1432"/>
        <end position="1459"/>
    </location>
</feature>
<keyword evidence="4 6" id="KW-0472">Membrane</keyword>
<keyword evidence="3 6" id="KW-1133">Transmembrane helix</keyword>
<evidence type="ECO:0000313" key="8">
    <source>
        <dbReference type="EMBL" id="JAC61972.1"/>
    </source>
</evidence>
<accession>A0A061QMT8</accession>
<evidence type="ECO:0000256" key="1">
    <source>
        <dbReference type="ARBA" id="ARBA00004141"/>
    </source>
</evidence>
<keyword evidence="2 6" id="KW-0812">Transmembrane</keyword>
<name>A0A061QMT8_9CHLO</name>
<dbReference type="Gene3D" id="1.10.287.70">
    <property type="match status" value="1"/>
</dbReference>
<comment type="subcellular location">
    <subcellularLocation>
        <location evidence="1">Membrane</location>
        <topology evidence="1">Multi-pass membrane protein</topology>
    </subcellularLocation>
</comment>
<dbReference type="GO" id="GO:0016020">
    <property type="term" value="C:membrane"/>
    <property type="evidence" value="ECO:0007669"/>
    <property type="project" value="UniProtKB-SubCell"/>
</dbReference>
<dbReference type="InterPro" id="IPR013320">
    <property type="entry name" value="ConA-like_dom_sf"/>
</dbReference>
<evidence type="ECO:0000256" key="6">
    <source>
        <dbReference type="SAM" id="Phobius"/>
    </source>
</evidence>
<evidence type="ECO:0000256" key="3">
    <source>
        <dbReference type="ARBA" id="ARBA00022989"/>
    </source>
</evidence>
<dbReference type="InterPro" id="IPR051223">
    <property type="entry name" value="Polycystin"/>
</dbReference>
<sequence>MQPDIEEFSLNIRLLKERLELEVALRREGLRAIVFSLLCLCFGVAFFLSTRPTMRNASRWYASERLDLEQLEKVSSPVSLFRALLNVSAKSREFFPTSSKYYEDSLAKTILGDTEEFPNGPEELPKSRYPKLRLEWTLTARFSVDRPYDPRPRKRLILRRRFSGDDSGFSCWGWYAKGVNRFVLEYGRHNVDSKYPALEFWFDLGQAATRVSAVNLISLRVNLTHASMYLQDAGEISHRLVDGIIPSDCPSSVMEAGDVDLTLARVEFHPRFLALQQLREIQEGGLVLQELASGAAKASPDGIDRDESREGHLRSQRLIRRYGEANLAVSRLAGSLAFMASEDLGALDAPGGAPVGNEGGGAPLPADGGFLRVVGREPLAMNSTEAQESAAAAASEAFRALAAASNLSFTASWWAKADGDPMADELLLVDKTTGRRRLTASFRVEGVGEDAIRGWILSFNGAPWCRDDAGAVDPDCLESPGVWCQIPEGIGYDGIWRHYAVVYSHMALGDSSSVLQLFLDGTQLCGISFFPSEFLIPHKLPQGSELTVEMGGQPINSGIDVPTLYIRDARVYPRALRGSEIYLLATDAELQECLDLDTNADDGEWVSDFGQSCSDLAQLSAGAGDVSTPAACNIPEFQVHCPVSCMDKLAPMCNDGSPPLPRPNTSLSLRTRDVIARLYIDEPEEAQLWSELDLPIADLQRLLSRQTWLADADEAAWQPLFSEIRKMEQAMVLPSDGLIRKLSDSENDGLSELYISAGTPTTDGWCPGIELDREMLWPTYDRDFAHLHALVEDVCFTEWRYRMTVMGLSQNNNAGFIDTAGWDTKGFRDGLVRRGSSVSLYFWAKTIDLEGGTAPLIAGLDSNNNICFAIRGTRAILQEYGLVSEYQAYLSERNNGTNLSDVTMNGRWSQGRIYIDHMTRDRDVLVDSEWNFFALSVDADRGTLRFAINGMVQRTAIQGSMEDWGCDSLQYVVMAGSEMVVSPIRIGSFALTRGSLQRLYHTTRTDFLNTFTGEDQSLLQRREKVDRPVKQFNSRMVALSPPLVLQRRADAELDGHNCSGETTAAVNRQVEKFHRAKCSPPYKCEDEVPKIECPAEGSPSPERFFGQNQVTVAGATYIPEFAWTLEGDLIVRDGKEISPREEFIDFYTQEVELWMLLFVPASQVASFVRARFDLSSIRVQASVKFLQIKVLEGHEFVVVIGWTITGIIMALVGMVLAMPAAMQELSEARNKNMKWVKALLNRVNPSFSHVHSLKLRKYSFNTSQPDLLDVVFNIGMLALMIAFLANQVTNRDAAGKALSEVADIDWGGEDSFDDKVYIFIKDIERIMRLVQVESMFVSISFWLLLVCCVRLMIYLKVHPKIASVTETFESTASELLNFLISFGMIYVFLAFTANVRFGYQYDEFSTLTQSLITLFSILIGDTTPDYYNDLMLCLFVVGYVFICSFSLLNFLLAIVVNGYTKVTEKVLENEIAQSIIADVFTVVYDVWLWNLHRTWPSKLKLLSVMQDHYPDVFGDEEEILVALDRRTFQSIVSEATKGRATAKEADSMFTHYLAFPVLVLVKGDPEKGEEELVAPGRALHKSHSALSIVLHKTRSTRRSTDMHPMRRSTDGVPSHYAGNRRSAAAENQWIRTSREATRSWPIKLEQIEESNSLR</sequence>
<evidence type="ECO:0000259" key="7">
    <source>
        <dbReference type="Pfam" id="PF08016"/>
    </source>
</evidence>
<feature type="compositionally biased region" description="Basic and acidic residues" evidence="5">
    <location>
        <begin position="1598"/>
        <end position="1609"/>
    </location>
</feature>
<dbReference type="PANTHER" id="PTHR10877:SF183">
    <property type="entry name" value="AT14535P-RELATED"/>
    <property type="match status" value="1"/>
</dbReference>
<protein>
    <recommendedName>
        <fullName evidence="7">Polycystin cation channel PKD1/PKD2 domain-containing protein</fullName>
    </recommendedName>
</protein>
<feature type="transmembrane region" description="Helical" evidence="6">
    <location>
        <begin position="1375"/>
        <end position="1392"/>
    </location>
</feature>
<reference evidence="8" key="1">
    <citation type="submission" date="2014-05" db="EMBL/GenBank/DDBJ databases">
        <title>The transcriptome of the halophilic microalga Tetraselmis sp. GSL018 isolated from the Great Salt Lake, Utah.</title>
        <authorList>
            <person name="Jinkerson R.E."/>
            <person name="D'Adamo S."/>
            <person name="Posewitz M.C."/>
        </authorList>
    </citation>
    <scope>NUCLEOTIDE SEQUENCE</scope>
    <source>
        <strain evidence="8">GSL018</strain>
    </source>
</reference>
<feature type="domain" description="Polycystin cation channel PKD1/PKD2" evidence="7">
    <location>
        <begin position="1328"/>
        <end position="1462"/>
    </location>
</feature>
<dbReference type="Pfam" id="PF08016">
    <property type="entry name" value="PKD_channel"/>
    <property type="match status" value="1"/>
</dbReference>
<gene>
    <name evidence="8" type="ORF">TSPGSL018_24644</name>
</gene>
<dbReference type="PANTHER" id="PTHR10877">
    <property type="entry name" value="POLYCYSTIN FAMILY MEMBER"/>
    <property type="match status" value="1"/>
</dbReference>
<evidence type="ECO:0000256" key="5">
    <source>
        <dbReference type="SAM" id="MobiDB-lite"/>
    </source>
</evidence>
<evidence type="ECO:0000256" key="2">
    <source>
        <dbReference type="ARBA" id="ARBA00022692"/>
    </source>
</evidence>
<proteinExistence type="predicted"/>
<evidence type="ECO:0000256" key="4">
    <source>
        <dbReference type="ARBA" id="ARBA00023136"/>
    </source>
</evidence>
<dbReference type="SUPFAM" id="SSF49899">
    <property type="entry name" value="Concanavalin A-like lectins/glucanases"/>
    <property type="match status" value="1"/>
</dbReference>
<feature type="region of interest" description="Disordered" evidence="5">
    <location>
        <begin position="1594"/>
        <end position="1630"/>
    </location>
</feature>
<feature type="transmembrane region" description="Helical" evidence="6">
    <location>
        <begin position="29"/>
        <end position="48"/>
    </location>
</feature>
<dbReference type="InterPro" id="IPR013122">
    <property type="entry name" value="PKD1_2_channel"/>
</dbReference>
<feature type="transmembrane region" description="Helical" evidence="6">
    <location>
        <begin position="1267"/>
        <end position="1285"/>
    </location>
</feature>
<feature type="transmembrane region" description="Helical" evidence="6">
    <location>
        <begin position="1335"/>
        <end position="1355"/>
    </location>
</feature>
<organism evidence="8">
    <name type="scientific">Tetraselmis sp. GSL018</name>
    <dbReference type="NCBI Taxonomy" id="582737"/>
    <lineage>
        <taxon>Eukaryota</taxon>
        <taxon>Viridiplantae</taxon>
        <taxon>Chlorophyta</taxon>
        <taxon>core chlorophytes</taxon>
        <taxon>Chlorodendrophyceae</taxon>
        <taxon>Chlorodendrales</taxon>
        <taxon>Chlorodendraceae</taxon>
        <taxon>Tetraselmis</taxon>
    </lineage>
</organism>